<evidence type="ECO:0000256" key="1">
    <source>
        <dbReference type="ARBA" id="ARBA00004761"/>
    </source>
</evidence>
<dbReference type="Gene3D" id="3.40.50.300">
    <property type="entry name" value="P-loop containing nucleotide triphosphate hydrolases"/>
    <property type="match status" value="1"/>
</dbReference>
<gene>
    <name evidence="12" type="primary">aroK_1</name>
    <name evidence="12" type="ORF">MHEC_21440</name>
</gene>
<proteinExistence type="inferred from homology"/>
<sequence>MAANADLSQSKRPDRRGRKPGPIVVMGVSGSGKSTVGAALARRLGVPFADADALHPRANITKMAAGEPLNDKDRFPWLEAAGMWLAAHRDGAVMSCSALTRKYRDQLRSHCPDIEFLHLSGSPELIGHRQAGRAGHFMPAALLKSQFDTLEPLGPDERGVAVDVDQSVDAIIETFLAAAAPSRTGDTGTPCG</sequence>
<comment type="pathway">
    <text evidence="1">Carbohydrate acid metabolism.</text>
</comment>
<dbReference type="PANTHER" id="PTHR43442:SF3">
    <property type="entry name" value="GLUCONOKINASE-RELATED"/>
    <property type="match status" value="1"/>
</dbReference>
<evidence type="ECO:0000256" key="9">
    <source>
        <dbReference type="ARBA" id="ARBA00048090"/>
    </source>
</evidence>
<dbReference type="OrthoDB" id="9795716at2"/>
<keyword evidence="5 10" id="KW-0547">Nucleotide-binding</keyword>
<dbReference type="GO" id="GO:0005737">
    <property type="term" value="C:cytoplasm"/>
    <property type="evidence" value="ECO:0007669"/>
    <property type="project" value="TreeGrafter"/>
</dbReference>
<organism evidence="12 13">
    <name type="scientific">Mycobacterium heckeshornense</name>
    <dbReference type="NCBI Taxonomy" id="110505"/>
    <lineage>
        <taxon>Bacteria</taxon>
        <taxon>Bacillati</taxon>
        <taxon>Actinomycetota</taxon>
        <taxon>Actinomycetes</taxon>
        <taxon>Mycobacteriales</taxon>
        <taxon>Mycobacteriaceae</taxon>
        <taxon>Mycobacterium</taxon>
    </lineage>
</organism>
<dbReference type="GO" id="GO:0046316">
    <property type="term" value="F:gluconokinase activity"/>
    <property type="evidence" value="ECO:0007669"/>
    <property type="project" value="UniProtKB-EC"/>
</dbReference>
<evidence type="ECO:0000256" key="6">
    <source>
        <dbReference type="ARBA" id="ARBA00022777"/>
    </source>
</evidence>
<dbReference type="EC" id="2.7.1.12" evidence="3 10"/>
<evidence type="ECO:0000256" key="4">
    <source>
        <dbReference type="ARBA" id="ARBA00022679"/>
    </source>
</evidence>
<dbReference type="GO" id="GO:0019521">
    <property type="term" value="P:D-gluconate metabolic process"/>
    <property type="evidence" value="ECO:0007669"/>
    <property type="project" value="UniProtKB-KW"/>
</dbReference>
<keyword evidence="8" id="KW-0311">Gluconate utilization</keyword>
<comment type="similarity">
    <text evidence="2 10">Belongs to the gluconokinase GntK/GntV family.</text>
</comment>
<dbReference type="InterPro" id="IPR027417">
    <property type="entry name" value="P-loop_NTPase"/>
</dbReference>
<dbReference type="FunFam" id="3.40.50.300:FF:000522">
    <property type="entry name" value="Gluconokinase"/>
    <property type="match status" value="1"/>
</dbReference>
<dbReference type="NCBIfam" id="TIGR01313">
    <property type="entry name" value="therm_gnt_kin"/>
    <property type="match status" value="1"/>
</dbReference>
<dbReference type="GO" id="GO:0005524">
    <property type="term" value="F:ATP binding"/>
    <property type="evidence" value="ECO:0007669"/>
    <property type="project" value="UniProtKB-KW"/>
</dbReference>
<evidence type="ECO:0000256" key="5">
    <source>
        <dbReference type="ARBA" id="ARBA00022741"/>
    </source>
</evidence>
<dbReference type="AlphaFoldDB" id="A0A2G8BCV4"/>
<evidence type="ECO:0000256" key="10">
    <source>
        <dbReference type="RuleBase" id="RU363066"/>
    </source>
</evidence>
<dbReference type="Proteomes" id="UP000595446">
    <property type="component" value="Chromosome"/>
</dbReference>
<evidence type="ECO:0000256" key="8">
    <source>
        <dbReference type="ARBA" id="ARBA00023064"/>
    </source>
</evidence>
<feature type="region of interest" description="Disordered" evidence="11">
    <location>
        <begin position="1"/>
        <end position="28"/>
    </location>
</feature>
<dbReference type="PANTHER" id="PTHR43442">
    <property type="entry name" value="GLUCONOKINASE-RELATED"/>
    <property type="match status" value="1"/>
</dbReference>
<evidence type="ECO:0000313" key="13">
    <source>
        <dbReference type="Proteomes" id="UP000595446"/>
    </source>
</evidence>
<dbReference type="SUPFAM" id="SSF52540">
    <property type="entry name" value="P-loop containing nucleoside triphosphate hydrolases"/>
    <property type="match status" value="1"/>
</dbReference>
<dbReference type="CDD" id="cd02021">
    <property type="entry name" value="GntK"/>
    <property type="match status" value="1"/>
</dbReference>
<keyword evidence="4 10" id="KW-0808">Transferase</keyword>
<reference evidence="12 13" key="1">
    <citation type="submission" date="2020-12" db="EMBL/GenBank/DDBJ databases">
        <title>Complete genome sequence of Mycobacterium heckeshornense JCM 15655T, closely related to a pathogenic non-tuberculous mycobacterial species Mycobacterium xenopi.</title>
        <authorList>
            <person name="Yoshida M."/>
            <person name="Fukano H."/>
            <person name="Asakura T."/>
            <person name="Suzuki M."/>
            <person name="Hoshino Y."/>
        </authorList>
    </citation>
    <scope>NUCLEOTIDE SEQUENCE [LARGE SCALE GENOMIC DNA]</scope>
    <source>
        <strain evidence="12 13">JCM 15655</strain>
    </source>
</reference>
<keyword evidence="13" id="KW-1185">Reference proteome</keyword>
<evidence type="ECO:0000256" key="7">
    <source>
        <dbReference type="ARBA" id="ARBA00022840"/>
    </source>
</evidence>
<keyword evidence="6 10" id="KW-0418">Kinase</keyword>
<feature type="compositionally biased region" description="Polar residues" evidence="11">
    <location>
        <begin position="1"/>
        <end position="10"/>
    </location>
</feature>
<dbReference type="EMBL" id="AP024237">
    <property type="protein sequence ID" value="BCO35711.1"/>
    <property type="molecule type" value="Genomic_DNA"/>
</dbReference>
<evidence type="ECO:0000313" key="12">
    <source>
        <dbReference type="EMBL" id="BCO35711.1"/>
    </source>
</evidence>
<evidence type="ECO:0000256" key="2">
    <source>
        <dbReference type="ARBA" id="ARBA00008420"/>
    </source>
</evidence>
<accession>A0A2G8BCV4</accession>
<protein>
    <recommendedName>
        <fullName evidence="3 10">Gluconokinase</fullName>
        <ecNumber evidence="3 10">2.7.1.12</ecNumber>
    </recommendedName>
</protein>
<comment type="catalytic activity">
    <reaction evidence="9 10">
        <text>D-gluconate + ATP = 6-phospho-D-gluconate + ADP + H(+)</text>
        <dbReference type="Rhea" id="RHEA:19433"/>
        <dbReference type="ChEBI" id="CHEBI:15378"/>
        <dbReference type="ChEBI" id="CHEBI:18391"/>
        <dbReference type="ChEBI" id="CHEBI:30616"/>
        <dbReference type="ChEBI" id="CHEBI:58759"/>
        <dbReference type="ChEBI" id="CHEBI:456216"/>
        <dbReference type="EC" id="2.7.1.12"/>
    </reaction>
</comment>
<name>A0A2G8BCV4_9MYCO</name>
<dbReference type="InterPro" id="IPR031322">
    <property type="entry name" value="Shikimate/glucono_kinase"/>
</dbReference>
<keyword evidence="7 10" id="KW-0067">ATP-binding</keyword>
<dbReference type="Pfam" id="PF01202">
    <property type="entry name" value="SKI"/>
    <property type="match status" value="1"/>
</dbReference>
<evidence type="ECO:0000256" key="3">
    <source>
        <dbReference type="ARBA" id="ARBA00012054"/>
    </source>
</evidence>
<evidence type="ECO:0000256" key="11">
    <source>
        <dbReference type="SAM" id="MobiDB-lite"/>
    </source>
</evidence>
<dbReference type="InterPro" id="IPR006001">
    <property type="entry name" value="Therm_gnt_kin"/>
</dbReference>